<keyword evidence="2" id="KW-1185">Reference proteome</keyword>
<reference evidence="1" key="1">
    <citation type="submission" date="2010-07" db="EMBL/GenBank/DDBJ databases">
        <title>Complete sequence of Clostridium saccharolyticum WM1.</title>
        <authorList>
            <consortium name="US DOE Joint Genome Institute"/>
            <person name="Lucas S."/>
            <person name="Copeland A."/>
            <person name="Lapidus A."/>
            <person name="Cheng J.-F."/>
            <person name="Bruce D."/>
            <person name="Goodwin L."/>
            <person name="Pitluck S."/>
            <person name="Chertkov O."/>
            <person name="Detter J.C."/>
            <person name="Han C."/>
            <person name="Tapia R."/>
            <person name="Land M."/>
            <person name="Hauser L."/>
            <person name="Chang Y.-J."/>
            <person name="Jeffries C."/>
            <person name="Kyrpides N."/>
            <person name="Ivanova N."/>
            <person name="Mikhailova N."/>
            <person name="Mouttaki H."/>
            <person name="Lin L."/>
            <person name="Zhou J."/>
            <person name="Hemme C.L."/>
            <person name="Woyke T."/>
        </authorList>
    </citation>
    <scope>NUCLEOTIDE SEQUENCE [LARGE SCALE GENOMIC DNA]</scope>
    <source>
        <strain evidence="1">WM1</strain>
    </source>
</reference>
<dbReference type="STRING" id="610130.Closa_2168"/>
<dbReference type="KEGG" id="csh:Closa_2168"/>
<organism evidence="1 2">
    <name type="scientific">Lacrimispora saccharolytica (strain ATCC 35040 / DSM 2544 / NRCC 2533 / WM1)</name>
    <name type="common">Clostridium saccharolyticum</name>
    <dbReference type="NCBI Taxonomy" id="610130"/>
    <lineage>
        <taxon>Bacteria</taxon>
        <taxon>Bacillati</taxon>
        <taxon>Bacillota</taxon>
        <taxon>Clostridia</taxon>
        <taxon>Lachnospirales</taxon>
        <taxon>Lachnospiraceae</taxon>
        <taxon>Lacrimispora</taxon>
    </lineage>
</organism>
<name>D9R297_LACSW</name>
<gene>
    <name evidence="1" type="ordered locus">Closa_2168</name>
</gene>
<proteinExistence type="predicted"/>
<dbReference type="EMBL" id="CP002109">
    <property type="protein sequence ID" value="ADL04747.1"/>
    <property type="molecule type" value="Genomic_DNA"/>
</dbReference>
<evidence type="ECO:0000313" key="2">
    <source>
        <dbReference type="Proteomes" id="UP000001662"/>
    </source>
</evidence>
<accession>D9R297</accession>
<sequence length="46" mass="5145">MPLLFLSLGNGLIPGRKYEDFSRDSSVLRNLVIFRGPNGARVNILK</sequence>
<protein>
    <submittedName>
        <fullName evidence="1">Uncharacterized protein</fullName>
    </submittedName>
</protein>
<dbReference type="Proteomes" id="UP000001662">
    <property type="component" value="Chromosome"/>
</dbReference>
<dbReference type="HOGENOM" id="CLU_3182344_0_0_9"/>
<dbReference type="AlphaFoldDB" id="D9R297"/>
<dbReference type="PaxDb" id="610130-Closa_2168"/>
<evidence type="ECO:0000313" key="1">
    <source>
        <dbReference type="EMBL" id="ADL04747.1"/>
    </source>
</evidence>